<dbReference type="GO" id="GO:0005886">
    <property type="term" value="C:plasma membrane"/>
    <property type="evidence" value="ECO:0007669"/>
    <property type="project" value="UniProtKB-ARBA"/>
</dbReference>
<dbReference type="Gene3D" id="3.40.630.10">
    <property type="entry name" value="Zn peptidases"/>
    <property type="match status" value="1"/>
</dbReference>
<evidence type="ECO:0000256" key="8">
    <source>
        <dbReference type="ARBA" id="ARBA00023136"/>
    </source>
</evidence>
<evidence type="ECO:0000259" key="11">
    <source>
        <dbReference type="Pfam" id="PF18266"/>
    </source>
</evidence>
<proteinExistence type="inferred from homology"/>
<dbReference type="InterPro" id="IPR041084">
    <property type="entry name" value="Ncstrn_small"/>
</dbReference>
<keyword evidence="8" id="KW-0472">Membrane</keyword>
<keyword evidence="5 10" id="KW-0732">Signal</keyword>
<dbReference type="PANTHER" id="PTHR21092:SF0">
    <property type="entry name" value="NICASTRIN"/>
    <property type="match status" value="1"/>
</dbReference>
<comment type="subcellular location">
    <subcellularLocation>
        <location evidence="1">Membrane</location>
        <topology evidence="1">Single-pass type I membrane protein</topology>
    </subcellularLocation>
</comment>
<keyword evidence="13" id="KW-1185">Reference proteome</keyword>
<gene>
    <name evidence="12" type="ORF">NQ318_005761</name>
</gene>
<dbReference type="Proteomes" id="UP001162162">
    <property type="component" value="Unassembled WGS sequence"/>
</dbReference>
<name>A0AAV8YSZ3_9CUCU</name>
<dbReference type="GO" id="GO:0007219">
    <property type="term" value="P:Notch signaling pathway"/>
    <property type="evidence" value="ECO:0007669"/>
    <property type="project" value="UniProtKB-KW"/>
</dbReference>
<keyword evidence="4" id="KW-0812">Transmembrane</keyword>
<dbReference type="Pfam" id="PF18266">
    <property type="entry name" value="Ncstrn_small"/>
    <property type="match status" value="1"/>
</dbReference>
<comment type="caution">
    <text evidence="12">The sequence shown here is derived from an EMBL/GenBank/DDBJ whole genome shotgun (WGS) entry which is preliminary data.</text>
</comment>
<keyword evidence="7" id="KW-1133">Transmembrane helix</keyword>
<evidence type="ECO:0000256" key="4">
    <source>
        <dbReference type="ARBA" id="ARBA00022692"/>
    </source>
</evidence>
<feature type="chain" id="PRO_5043911364" description="Nicastrin" evidence="10">
    <location>
        <begin position="24"/>
        <end position="453"/>
    </location>
</feature>
<evidence type="ECO:0000256" key="5">
    <source>
        <dbReference type="ARBA" id="ARBA00022729"/>
    </source>
</evidence>
<dbReference type="Pfam" id="PF05450">
    <property type="entry name" value="Nicastrin"/>
    <property type="match status" value="1"/>
</dbReference>
<dbReference type="GO" id="GO:0007220">
    <property type="term" value="P:Notch receptor processing"/>
    <property type="evidence" value="ECO:0007669"/>
    <property type="project" value="TreeGrafter"/>
</dbReference>
<feature type="signal peptide" evidence="10">
    <location>
        <begin position="1"/>
        <end position="23"/>
    </location>
</feature>
<evidence type="ECO:0000256" key="6">
    <source>
        <dbReference type="ARBA" id="ARBA00022976"/>
    </source>
</evidence>
<evidence type="ECO:0000256" key="1">
    <source>
        <dbReference type="ARBA" id="ARBA00004479"/>
    </source>
</evidence>
<organism evidence="12 13">
    <name type="scientific">Aromia moschata</name>
    <dbReference type="NCBI Taxonomy" id="1265417"/>
    <lineage>
        <taxon>Eukaryota</taxon>
        <taxon>Metazoa</taxon>
        <taxon>Ecdysozoa</taxon>
        <taxon>Arthropoda</taxon>
        <taxon>Hexapoda</taxon>
        <taxon>Insecta</taxon>
        <taxon>Pterygota</taxon>
        <taxon>Neoptera</taxon>
        <taxon>Endopterygota</taxon>
        <taxon>Coleoptera</taxon>
        <taxon>Polyphaga</taxon>
        <taxon>Cucujiformia</taxon>
        <taxon>Chrysomeloidea</taxon>
        <taxon>Cerambycidae</taxon>
        <taxon>Cerambycinae</taxon>
        <taxon>Callichromatini</taxon>
        <taxon>Aromia</taxon>
    </lineage>
</organism>
<dbReference type="AlphaFoldDB" id="A0AAV8YSZ3"/>
<comment type="similarity">
    <text evidence="2">Belongs to the nicastrin family.</text>
</comment>
<dbReference type="InterPro" id="IPR008710">
    <property type="entry name" value="Nicastrin"/>
</dbReference>
<dbReference type="SUPFAM" id="SSF53187">
    <property type="entry name" value="Zn-dependent exopeptidases"/>
    <property type="match status" value="1"/>
</dbReference>
<evidence type="ECO:0000256" key="2">
    <source>
        <dbReference type="ARBA" id="ARBA00007717"/>
    </source>
</evidence>
<protein>
    <recommendedName>
        <fullName evidence="3">Nicastrin</fullName>
    </recommendedName>
</protein>
<accession>A0AAV8YSZ3</accession>
<sequence>MARLKCFALYFPVLLQLVALGYGERTKDKMYEKITSGTSCYRRLNATHQIGCSSKRGGSTGVVHYCDTLEDLNYILQNGTAPPLIQSGKVSGLILHANNTEKLDYFTHENQCPNPQTSLEGTCNKKSVWNPYGTGLLYEDIPFPVSYLSSDEEVDKIKECFDKFNNYSYDSQAERPLCSLELEIIHVCNYEHSTLHEVSNFKILSTIFKTLNLKFLRRSNMTTNLHPVKFCDPLGDMNIWAALYPLVSGTKRNETKPIRDSKYIVIAARLDTTSMFEMTAGANSPVTGVVTLLSTARLLKSMLKREDIDNAKKNVLFILFNGETYDYIGSQRLFYDMQRSDFPVRGLKPDNEFLPVIRPENISLFIELSQLGNAQNEKIFVHYLKEKTEISNFYNKLSANQDSIVISKVPDSLPPASLHTFMKNDTDFPGLILTDHETSYTNPLLQFHLRQLV</sequence>
<evidence type="ECO:0000256" key="10">
    <source>
        <dbReference type="SAM" id="SignalP"/>
    </source>
</evidence>
<evidence type="ECO:0000256" key="9">
    <source>
        <dbReference type="ARBA" id="ARBA00023180"/>
    </source>
</evidence>
<evidence type="ECO:0000256" key="3">
    <source>
        <dbReference type="ARBA" id="ARBA00015303"/>
    </source>
</evidence>
<evidence type="ECO:0000313" key="13">
    <source>
        <dbReference type="Proteomes" id="UP001162162"/>
    </source>
</evidence>
<keyword evidence="9" id="KW-0325">Glycoprotein</keyword>
<dbReference type="GO" id="GO:0016485">
    <property type="term" value="P:protein processing"/>
    <property type="evidence" value="ECO:0007669"/>
    <property type="project" value="InterPro"/>
</dbReference>
<keyword evidence="6" id="KW-0914">Notch signaling pathway</keyword>
<evidence type="ECO:0000313" key="12">
    <source>
        <dbReference type="EMBL" id="KAJ8954167.1"/>
    </source>
</evidence>
<reference evidence="12" key="1">
    <citation type="journal article" date="2023" name="Insect Mol. Biol.">
        <title>Genome sequencing provides insights into the evolution of gene families encoding plant cell wall-degrading enzymes in longhorned beetles.</title>
        <authorList>
            <person name="Shin N.R."/>
            <person name="Okamura Y."/>
            <person name="Kirsch R."/>
            <person name="Pauchet Y."/>
        </authorList>
    </citation>
    <scope>NUCLEOTIDE SEQUENCE</scope>
    <source>
        <strain evidence="12">AMC_N1</strain>
    </source>
</reference>
<evidence type="ECO:0000256" key="7">
    <source>
        <dbReference type="ARBA" id="ARBA00022989"/>
    </source>
</evidence>
<feature type="domain" description="Nicastrin small lobe" evidence="11">
    <location>
        <begin position="39"/>
        <end position="184"/>
    </location>
</feature>
<dbReference type="PANTHER" id="PTHR21092">
    <property type="entry name" value="NICASTRIN"/>
    <property type="match status" value="1"/>
</dbReference>
<dbReference type="EMBL" id="JAPWTK010000050">
    <property type="protein sequence ID" value="KAJ8954167.1"/>
    <property type="molecule type" value="Genomic_DNA"/>
</dbReference>